<gene>
    <name evidence="3" type="ORF">CP258_06795</name>
</gene>
<dbReference type="AlphaFoldDB" id="A0AAU8PKT8"/>
<dbReference type="CDD" id="cd12797">
    <property type="entry name" value="M23_peptidase"/>
    <property type="match status" value="1"/>
</dbReference>
<dbReference type="PANTHER" id="PTHR21666">
    <property type="entry name" value="PEPTIDASE-RELATED"/>
    <property type="match status" value="1"/>
</dbReference>
<proteinExistence type="predicted"/>
<accession>A0AAU8PKT8</accession>
<dbReference type="EMBL" id="CP003540">
    <property type="protein sequence ID" value="AFK16960.1"/>
    <property type="molecule type" value="Genomic_DNA"/>
</dbReference>
<evidence type="ECO:0000259" key="2">
    <source>
        <dbReference type="Pfam" id="PF01551"/>
    </source>
</evidence>
<keyword evidence="1" id="KW-0732">Signal</keyword>
<dbReference type="InterPro" id="IPR011055">
    <property type="entry name" value="Dup_hybrid_motif"/>
</dbReference>
<dbReference type="GO" id="GO:0004222">
    <property type="term" value="F:metalloendopeptidase activity"/>
    <property type="evidence" value="ECO:0007669"/>
    <property type="project" value="TreeGrafter"/>
</dbReference>
<organism evidence="3 4">
    <name type="scientific">Corynebacterium pseudotuberculosis 258</name>
    <dbReference type="NCBI Taxonomy" id="1168865"/>
    <lineage>
        <taxon>Bacteria</taxon>
        <taxon>Bacillati</taxon>
        <taxon>Actinomycetota</taxon>
        <taxon>Actinomycetes</taxon>
        <taxon>Mycobacteriales</taxon>
        <taxon>Corynebacteriaceae</taxon>
        <taxon>Corynebacterium</taxon>
    </lineage>
</organism>
<dbReference type="PANTHER" id="PTHR21666:SF289">
    <property type="entry name" value="L-ALA--D-GLU ENDOPEPTIDASE"/>
    <property type="match status" value="1"/>
</dbReference>
<evidence type="ECO:0000313" key="3">
    <source>
        <dbReference type="EMBL" id="AFK16960.1"/>
    </source>
</evidence>
<dbReference type="InterPro" id="IPR050570">
    <property type="entry name" value="Cell_wall_metabolism_enzyme"/>
</dbReference>
<dbReference type="Proteomes" id="UP000006465">
    <property type="component" value="Chromosome"/>
</dbReference>
<dbReference type="KEGG" id="coe:CP258_06795"/>
<dbReference type="Gene3D" id="2.70.70.10">
    <property type="entry name" value="Glucose Permease (Domain IIA)"/>
    <property type="match status" value="1"/>
</dbReference>
<dbReference type="RefSeq" id="WP_014367257.1">
    <property type="nucleotide sequence ID" value="NC_017945.3"/>
</dbReference>
<protein>
    <submittedName>
        <fullName evidence="3">Peptidoglycan DD-metalloendopeptidase family protein</fullName>
    </submittedName>
</protein>
<evidence type="ECO:0000256" key="1">
    <source>
        <dbReference type="ARBA" id="ARBA00022729"/>
    </source>
</evidence>
<name>A0AAU8PKT8_CORPS</name>
<dbReference type="Pfam" id="PF01551">
    <property type="entry name" value="Peptidase_M23"/>
    <property type="match status" value="1"/>
</dbReference>
<evidence type="ECO:0000313" key="4">
    <source>
        <dbReference type="Proteomes" id="UP000006465"/>
    </source>
</evidence>
<feature type="domain" description="M23ase beta-sheet core" evidence="2">
    <location>
        <begin position="68"/>
        <end position="160"/>
    </location>
</feature>
<dbReference type="SUPFAM" id="SSF51261">
    <property type="entry name" value="Duplicated hybrid motif"/>
    <property type="match status" value="1"/>
</dbReference>
<reference evidence="3 4" key="1">
    <citation type="journal article" date="2013" name="J. Biotechnol.">
        <title>Genome sequence of Corynebacterium pseudotuberculosis biovar equi strain 258 and prediction of antigenic targets to improve biotechnological vaccine production.</title>
        <authorList>
            <person name="Soares S.C."/>
            <person name="Trost E."/>
            <person name="Ramos R.T."/>
            <person name="Carneiro A.R."/>
            <person name="Santos A.R."/>
            <person name="Pinto A.C."/>
            <person name="Barbosa E."/>
            <person name="Aburjaile F."/>
            <person name="Ali A."/>
            <person name="Diniz C.A."/>
            <person name="Hassan S.S."/>
            <person name="Fiaux K."/>
            <person name="Guimaraes L.C."/>
            <person name="Bakhtiar S.M."/>
            <person name="Pereira U."/>
            <person name="Almeida S.S."/>
            <person name="Abreu V.A."/>
            <person name="Rocha F.S."/>
            <person name="Dorella F.A."/>
            <person name="Miyoshi A."/>
            <person name="Silva A."/>
            <person name="Azevedo V."/>
            <person name="Tauch A."/>
        </authorList>
    </citation>
    <scope>NUCLEOTIDE SEQUENCE [LARGE SCALE GENOMIC DNA]</scope>
    <source>
        <strain evidence="3 4">258</strain>
    </source>
</reference>
<sequence length="187" mass="19909">MTLFHLRLPNTAKGKKFSVKLAVLIITFTAIASTPPVAYGYIDPASGNRSAQRVLKGFKKPEYNWLPGHRGVDLELSVGANVLAAEAGIVAFSGTVARTPTISIDHPDGIRTTYQPVFTSLRKGDSVRIGDVIGQLAPSTDGNAGLHWGAFTGNYEYINPLSLLDAPTIRLKPLAGLPNLMPADAIS</sequence>
<dbReference type="InterPro" id="IPR016047">
    <property type="entry name" value="M23ase_b-sheet_dom"/>
</dbReference>